<evidence type="ECO:0000313" key="1">
    <source>
        <dbReference type="EMBL" id="MBM7840971.1"/>
    </source>
</evidence>
<dbReference type="Pfam" id="PF06866">
    <property type="entry name" value="DUF1256"/>
    <property type="match status" value="1"/>
</dbReference>
<dbReference type="InterPro" id="IPR009665">
    <property type="entry name" value="YyaC"/>
</dbReference>
<evidence type="ECO:0000313" key="2">
    <source>
        <dbReference type="Proteomes" id="UP001179280"/>
    </source>
</evidence>
<protein>
    <submittedName>
        <fullName evidence="1">Sporulation protein YyaC</fullName>
    </submittedName>
</protein>
<dbReference type="InterPro" id="IPR023430">
    <property type="entry name" value="Pept_HybD-like_dom_sf"/>
</dbReference>
<proteinExistence type="predicted"/>
<reference evidence="1" key="1">
    <citation type="submission" date="2021-01" db="EMBL/GenBank/DDBJ databases">
        <title>Genomic Encyclopedia of Type Strains, Phase IV (KMG-IV): sequencing the most valuable type-strain genomes for metagenomic binning, comparative biology and taxonomic classification.</title>
        <authorList>
            <person name="Goeker M."/>
        </authorList>
    </citation>
    <scope>NUCLEOTIDE SEQUENCE</scope>
    <source>
        <strain evidence="1">DSM 21943</strain>
    </source>
</reference>
<gene>
    <name evidence="1" type="ORF">JOC54_004265</name>
</gene>
<organism evidence="1 2">
    <name type="scientific">Shouchella xiaoxiensis</name>
    <dbReference type="NCBI Taxonomy" id="766895"/>
    <lineage>
        <taxon>Bacteria</taxon>
        <taxon>Bacillati</taxon>
        <taxon>Bacillota</taxon>
        <taxon>Bacilli</taxon>
        <taxon>Bacillales</taxon>
        <taxon>Bacillaceae</taxon>
        <taxon>Shouchella</taxon>
    </lineage>
</organism>
<dbReference type="Proteomes" id="UP001179280">
    <property type="component" value="Unassembled WGS sequence"/>
</dbReference>
<name>A0ABS2T142_9BACI</name>
<dbReference type="EMBL" id="JAFBCV010000019">
    <property type="protein sequence ID" value="MBM7840971.1"/>
    <property type="molecule type" value="Genomic_DNA"/>
</dbReference>
<accession>A0ABS2T142</accession>
<dbReference type="SUPFAM" id="SSF53163">
    <property type="entry name" value="HybD-like"/>
    <property type="match status" value="1"/>
</dbReference>
<dbReference type="RefSeq" id="WP_204468848.1">
    <property type="nucleotide sequence ID" value="NZ_JAFBCV010000019.1"/>
</dbReference>
<keyword evidence="2" id="KW-1185">Reference proteome</keyword>
<sequence>MNRNLWPFKKRSSYRFHVEHEQLIEKLSDHLLEYCRKQTDRELIVVCIGTDRSTGDALGPLLGTMLATTPLNWFHVYGTLAEPIHAINLVERLNAIQILHPDAYIIAVDACLGKSSNVGYLALSEGAIKPGAAMGKDLQEVGDLSLTGIVNVGGMMDFYMLQSTRLHVVMDMAEKMNQVIQQVDDQLSQLFTSFPTKQRSVLSQT</sequence>
<comment type="caution">
    <text evidence="1">The sequence shown here is derived from an EMBL/GenBank/DDBJ whole genome shotgun (WGS) entry which is preliminary data.</text>
</comment>
<dbReference type="NCBIfam" id="TIGR02841">
    <property type="entry name" value="spore_YyaC"/>
    <property type="match status" value="1"/>
</dbReference>